<comment type="caution">
    <text evidence="1">The sequence shown here is derived from an EMBL/GenBank/DDBJ whole genome shotgun (WGS) entry which is preliminary data.</text>
</comment>
<organism evidence="1 2">
    <name type="scientific">Paramecium sonneborni</name>
    <dbReference type="NCBI Taxonomy" id="65129"/>
    <lineage>
        <taxon>Eukaryota</taxon>
        <taxon>Sar</taxon>
        <taxon>Alveolata</taxon>
        <taxon>Ciliophora</taxon>
        <taxon>Intramacronucleata</taxon>
        <taxon>Oligohymenophorea</taxon>
        <taxon>Peniculida</taxon>
        <taxon>Parameciidae</taxon>
        <taxon>Paramecium</taxon>
    </lineage>
</organism>
<evidence type="ECO:0000313" key="2">
    <source>
        <dbReference type="Proteomes" id="UP000692954"/>
    </source>
</evidence>
<protein>
    <submittedName>
        <fullName evidence="1">Uncharacterized protein</fullName>
    </submittedName>
</protein>
<reference evidence="1" key="1">
    <citation type="submission" date="2021-01" db="EMBL/GenBank/DDBJ databases">
        <authorList>
            <consortium name="Genoscope - CEA"/>
            <person name="William W."/>
        </authorList>
    </citation>
    <scope>NUCLEOTIDE SEQUENCE</scope>
</reference>
<accession>A0A8S1RKS8</accession>
<gene>
    <name evidence="1" type="ORF">PSON_ATCC_30995.1.T1970006</name>
</gene>
<name>A0A8S1RKS8_9CILI</name>
<dbReference type="Proteomes" id="UP000692954">
    <property type="component" value="Unassembled WGS sequence"/>
</dbReference>
<proteinExistence type="predicted"/>
<evidence type="ECO:0000313" key="1">
    <source>
        <dbReference type="EMBL" id="CAD8128786.1"/>
    </source>
</evidence>
<dbReference type="EMBL" id="CAJJDN010000197">
    <property type="protein sequence ID" value="CAD8128786.1"/>
    <property type="molecule type" value="Genomic_DNA"/>
</dbReference>
<dbReference type="AlphaFoldDB" id="A0A8S1RKS8"/>
<keyword evidence="2" id="KW-1185">Reference proteome</keyword>
<sequence>MKQNSKFDQQLCISKILLDQSIIQDFQTTRFLDINSIIYKCPEPDDSQDSSMISVISQAKVNRNIQELNQNYYANQIYQIQAIQKKNQQNLQFQQFQMSQRIYLWISKLQLLQMIWKKQSIQIMNYLINLIWKLQIGYFKEYIKKIDKNICRNFIINMKLCVQDYLKIILNNLQAQMKSNLSDNNGYHFFKMFKYVKITTYNKNNTKINEFNEFIITSSQKEQI</sequence>